<keyword evidence="2" id="KW-1003">Cell membrane</keyword>
<dbReference type="EMBL" id="FWZX01000040">
    <property type="protein sequence ID" value="SMF79573.1"/>
    <property type="molecule type" value="Genomic_DNA"/>
</dbReference>
<feature type="domain" description="EamA" evidence="7">
    <location>
        <begin position="6"/>
        <end position="143"/>
    </location>
</feature>
<feature type="domain" description="EamA" evidence="7">
    <location>
        <begin position="159"/>
        <end position="294"/>
    </location>
</feature>
<dbReference type="InterPro" id="IPR000620">
    <property type="entry name" value="EamA_dom"/>
</dbReference>
<dbReference type="PANTHER" id="PTHR32322">
    <property type="entry name" value="INNER MEMBRANE TRANSPORTER"/>
    <property type="match status" value="1"/>
</dbReference>
<evidence type="ECO:0000313" key="8">
    <source>
        <dbReference type="EMBL" id="SMF79573.1"/>
    </source>
</evidence>
<dbReference type="STRING" id="560819.SAMN05428998_14023"/>
<evidence type="ECO:0000256" key="1">
    <source>
        <dbReference type="ARBA" id="ARBA00004651"/>
    </source>
</evidence>
<dbReference type="PANTHER" id="PTHR32322:SF18">
    <property type="entry name" value="S-ADENOSYLMETHIONINE_S-ADENOSYLHOMOCYSTEINE TRANSPORTER"/>
    <property type="match status" value="1"/>
</dbReference>
<protein>
    <submittedName>
        <fullName evidence="8">EamA-like transporter family protein</fullName>
    </submittedName>
</protein>
<keyword evidence="3 6" id="KW-0812">Transmembrane</keyword>
<dbReference type="Proteomes" id="UP000192917">
    <property type="component" value="Unassembled WGS sequence"/>
</dbReference>
<comment type="subcellular location">
    <subcellularLocation>
        <location evidence="1">Cell membrane</location>
        <topology evidence="1">Multi-pass membrane protein</topology>
    </subcellularLocation>
</comment>
<organism evidence="8 9">
    <name type="scientific">Tistlia consotensis USBA 355</name>
    <dbReference type="NCBI Taxonomy" id="560819"/>
    <lineage>
        <taxon>Bacteria</taxon>
        <taxon>Pseudomonadati</taxon>
        <taxon>Pseudomonadota</taxon>
        <taxon>Alphaproteobacteria</taxon>
        <taxon>Rhodospirillales</taxon>
        <taxon>Rhodovibrionaceae</taxon>
        <taxon>Tistlia</taxon>
    </lineage>
</organism>
<dbReference type="AlphaFoldDB" id="A0A1Y6CV76"/>
<evidence type="ECO:0000256" key="5">
    <source>
        <dbReference type="ARBA" id="ARBA00023136"/>
    </source>
</evidence>
<evidence type="ECO:0000256" key="3">
    <source>
        <dbReference type="ARBA" id="ARBA00022692"/>
    </source>
</evidence>
<feature type="transmembrane region" description="Helical" evidence="6">
    <location>
        <begin position="76"/>
        <end position="94"/>
    </location>
</feature>
<dbReference type="GO" id="GO:0005886">
    <property type="term" value="C:plasma membrane"/>
    <property type="evidence" value="ECO:0007669"/>
    <property type="project" value="UniProtKB-SubCell"/>
</dbReference>
<gene>
    <name evidence="8" type="ORF">SAMN05428998_14023</name>
</gene>
<feature type="transmembrane region" description="Helical" evidence="6">
    <location>
        <begin position="100"/>
        <end position="116"/>
    </location>
</feature>
<dbReference type="Pfam" id="PF00892">
    <property type="entry name" value="EamA"/>
    <property type="match status" value="2"/>
</dbReference>
<dbReference type="RefSeq" id="WP_085126370.1">
    <property type="nucleotide sequence ID" value="NZ_FWZX01000040.1"/>
</dbReference>
<dbReference type="InterPro" id="IPR050638">
    <property type="entry name" value="AA-Vitamin_Transporters"/>
</dbReference>
<feature type="transmembrane region" description="Helical" evidence="6">
    <location>
        <begin position="154"/>
        <end position="175"/>
    </location>
</feature>
<evidence type="ECO:0000256" key="2">
    <source>
        <dbReference type="ARBA" id="ARBA00022475"/>
    </source>
</evidence>
<evidence type="ECO:0000313" key="9">
    <source>
        <dbReference type="Proteomes" id="UP000192917"/>
    </source>
</evidence>
<reference evidence="8 9" key="1">
    <citation type="submission" date="2017-04" db="EMBL/GenBank/DDBJ databases">
        <authorList>
            <person name="Afonso C.L."/>
            <person name="Miller P.J."/>
            <person name="Scott M.A."/>
            <person name="Spackman E."/>
            <person name="Goraichik I."/>
            <person name="Dimitrov K.M."/>
            <person name="Suarez D.L."/>
            <person name="Swayne D.E."/>
        </authorList>
    </citation>
    <scope>NUCLEOTIDE SEQUENCE [LARGE SCALE GENOMIC DNA]</scope>
    <source>
        <strain evidence="8 9">USBA 355</strain>
    </source>
</reference>
<keyword evidence="5 6" id="KW-0472">Membrane</keyword>
<feature type="transmembrane region" description="Helical" evidence="6">
    <location>
        <begin position="228"/>
        <end position="246"/>
    </location>
</feature>
<accession>A0A1Y6CV76</accession>
<dbReference type="InterPro" id="IPR037185">
    <property type="entry name" value="EmrE-like"/>
</dbReference>
<keyword evidence="9" id="KW-1185">Reference proteome</keyword>
<proteinExistence type="predicted"/>
<dbReference type="SUPFAM" id="SSF103481">
    <property type="entry name" value="Multidrug resistance efflux transporter EmrE"/>
    <property type="match status" value="2"/>
</dbReference>
<feature type="transmembrane region" description="Helical" evidence="6">
    <location>
        <begin position="258"/>
        <end position="276"/>
    </location>
</feature>
<sequence length="316" mass="33228">MQGSRFGLGALLFVVLAWGTPVPFMTLLLERWDPMQVAVSRYLFALPLLLLLLLWREPPLRWTGALRPQGVGWRSLAELGFAMAGFSCCFVLGLAATDPVTAAILSAAAPIIGALLDRLLHGQRLAPGLGLAMILSVPGAALVGIDFGHLDDGLAFGGGEPLILLALLFWAWYSIAVARRLGGVSRLRATTLTILPAVLWLLAAYLAADAAGLVAPLPSDPPLLDLALMVWISASGVTLGVVAWHLGVQQFGIVVASLYLNLIPIAATVTAALLGLPPRWEQVAGGLLVVAGVAQAQLRNLRRRRAEAAAADAAAR</sequence>
<evidence type="ECO:0000256" key="4">
    <source>
        <dbReference type="ARBA" id="ARBA00022989"/>
    </source>
</evidence>
<evidence type="ECO:0000256" key="6">
    <source>
        <dbReference type="SAM" id="Phobius"/>
    </source>
</evidence>
<name>A0A1Y6CV76_9PROT</name>
<evidence type="ECO:0000259" key="7">
    <source>
        <dbReference type="Pfam" id="PF00892"/>
    </source>
</evidence>
<feature type="transmembrane region" description="Helical" evidence="6">
    <location>
        <begin position="187"/>
        <end position="208"/>
    </location>
</feature>
<feature type="transmembrane region" description="Helical" evidence="6">
    <location>
        <begin position="128"/>
        <end position="148"/>
    </location>
</feature>
<feature type="transmembrane region" description="Helical" evidence="6">
    <location>
        <begin position="35"/>
        <end position="55"/>
    </location>
</feature>
<keyword evidence="4 6" id="KW-1133">Transmembrane helix</keyword>